<name>A0A367R810_NOSPU</name>
<dbReference type="Proteomes" id="UP000252085">
    <property type="component" value="Unassembled WGS sequence"/>
</dbReference>
<dbReference type="EMBL" id="LXQE01000164">
    <property type="protein sequence ID" value="RCJ32628.1"/>
    <property type="molecule type" value="Genomic_DNA"/>
</dbReference>
<accession>A0A367R810</accession>
<dbReference type="SUPFAM" id="SSF51322">
    <property type="entry name" value="Cyanovirin-N"/>
    <property type="match status" value="1"/>
</dbReference>
<organism evidence="1 2">
    <name type="scientific">Nostoc punctiforme NIES-2108</name>
    <dbReference type="NCBI Taxonomy" id="1356359"/>
    <lineage>
        <taxon>Bacteria</taxon>
        <taxon>Bacillati</taxon>
        <taxon>Cyanobacteriota</taxon>
        <taxon>Cyanophyceae</taxon>
        <taxon>Nostocales</taxon>
        <taxon>Nostocaceae</taxon>
        <taxon>Nostoc</taxon>
    </lineage>
</organism>
<dbReference type="Gene3D" id="2.30.60.10">
    <property type="entry name" value="Cyanovirin-N"/>
    <property type="match status" value="1"/>
</dbReference>
<evidence type="ECO:0000313" key="1">
    <source>
        <dbReference type="EMBL" id="RCJ32628.1"/>
    </source>
</evidence>
<evidence type="ECO:0008006" key="3">
    <source>
        <dbReference type="Google" id="ProtNLM"/>
    </source>
</evidence>
<proteinExistence type="predicted"/>
<sequence length="264" mass="29332">MKSKFLNSIIILGSTVISVFSLAIGYKYVLAVPSSYQYSCPAELLQGTMLEANCLTTDGKSQPFTTLILKGIHVNSSGKLTQNALSGTSTFLNKCYTFSPYLYITKGIIKAKCHNSSPSPTYKNTSIRLEEITNHNGRLTYEWDRIIDQTAYKIMKHSFSKHIAEFSLPNTQKSKGTMSAIAKDIMAACVPGSSLYGHTSGILHSECKDLTNGRKIYWGEVDLSHYIWFSRSKKGTVVIVNGINDNNSTIFVPTRGKNYYDTEN</sequence>
<evidence type="ECO:0000313" key="2">
    <source>
        <dbReference type="Proteomes" id="UP000252085"/>
    </source>
</evidence>
<dbReference type="InterPro" id="IPR036673">
    <property type="entry name" value="Cyanovirin-N_sf"/>
</dbReference>
<comment type="caution">
    <text evidence="1">The sequence shown here is derived from an EMBL/GenBank/DDBJ whole genome shotgun (WGS) entry which is preliminary data.</text>
</comment>
<reference evidence="2" key="1">
    <citation type="submission" date="2016-04" db="EMBL/GenBank/DDBJ databases">
        <authorList>
            <person name="Tabuchi Yagui T.R."/>
        </authorList>
    </citation>
    <scope>NUCLEOTIDE SEQUENCE [LARGE SCALE GENOMIC DNA]</scope>
</reference>
<dbReference type="AlphaFoldDB" id="A0A367R810"/>
<protein>
    <recommendedName>
        <fullName evidence="3">Cyanovirin-N domain-containing protein</fullName>
    </recommendedName>
</protein>
<gene>
    <name evidence="1" type="ORF">A6769_27555</name>
</gene>